<dbReference type="Pfam" id="PF00491">
    <property type="entry name" value="Arginase"/>
    <property type="match status" value="1"/>
</dbReference>
<evidence type="ECO:0000313" key="7">
    <source>
        <dbReference type="Proteomes" id="UP001316087"/>
    </source>
</evidence>
<dbReference type="Gene3D" id="3.40.800.10">
    <property type="entry name" value="Ureohydrolase domain"/>
    <property type="match status" value="1"/>
</dbReference>
<keyword evidence="2" id="KW-0378">Hydrolase</keyword>
<dbReference type="InterPro" id="IPR023696">
    <property type="entry name" value="Ureohydrolase_dom_sf"/>
</dbReference>
<gene>
    <name evidence="6" type="ORF">LZ480_00065</name>
</gene>
<keyword evidence="3" id="KW-0369">Histidine metabolism</keyword>
<reference evidence="6 7" key="1">
    <citation type="submission" date="2022-03" db="EMBL/GenBank/DDBJ databases">
        <authorList>
            <person name="Jo J.-H."/>
            <person name="Im W.-T."/>
        </authorList>
    </citation>
    <scope>NUCLEOTIDE SEQUENCE [LARGE SCALE GENOMIC DNA]</scope>
    <source>
        <strain evidence="6 7">MA9</strain>
    </source>
</reference>
<sequence length="323" mass="36147">MSDLFVEPSVTWNRKLHEDMKVKDWIEPSFGKFPAAVDVVLTGIPLSRSSISASAASEYPDFFRKAWHLFTTYSIDENVDFRDMKVVDVGDVKMHGTNILQCHANIEEAMKNVLSECPNSFYVQIGGDHSITAPIVRAFQEHTNKRIGILQFDTHLDLRATDSDGPTNGTPIRQLLDAGVVRGEDVYNIGLHGFYNAPSLIRAADHYGVNRITLKDFRRKGASVLIAEVMAELATKVDIVYVTVDMDVLDITYAPGVPASTPGGMRTDELFDLLFEVGKYEHVGGMDFVCLDPHRDSREQQTVKSGVYAFLQVMLSRFMHVKK</sequence>
<evidence type="ECO:0000256" key="2">
    <source>
        <dbReference type="ARBA" id="ARBA00022801"/>
    </source>
</evidence>
<evidence type="ECO:0000256" key="4">
    <source>
        <dbReference type="ARBA" id="ARBA00023211"/>
    </source>
</evidence>
<proteinExistence type="inferred from homology"/>
<dbReference type="PROSITE" id="PS51409">
    <property type="entry name" value="ARGINASE_2"/>
    <property type="match status" value="1"/>
</dbReference>
<comment type="caution">
    <text evidence="6">The sequence shown here is derived from an EMBL/GenBank/DDBJ whole genome shotgun (WGS) entry which is preliminary data.</text>
</comment>
<keyword evidence="7" id="KW-1185">Reference proteome</keyword>
<comment type="similarity">
    <text evidence="5">Belongs to the arginase family.</text>
</comment>
<protein>
    <submittedName>
        <fullName evidence="6">Agmatinase family protein</fullName>
    </submittedName>
</protein>
<dbReference type="PANTHER" id="PTHR11358">
    <property type="entry name" value="ARGINASE/AGMATINASE"/>
    <property type="match status" value="1"/>
</dbReference>
<evidence type="ECO:0000256" key="5">
    <source>
        <dbReference type="PROSITE-ProRule" id="PRU00742"/>
    </source>
</evidence>
<keyword evidence="1" id="KW-0479">Metal-binding</keyword>
<dbReference type="PIRSF" id="PIRSF036979">
    <property type="entry name" value="Arginase"/>
    <property type="match status" value="1"/>
</dbReference>
<organism evidence="6 7">
    <name type="scientific">Solibacillus palustris</name>
    <dbReference type="NCBI Taxonomy" id="2908203"/>
    <lineage>
        <taxon>Bacteria</taxon>
        <taxon>Bacillati</taxon>
        <taxon>Bacillota</taxon>
        <taxon>Bacilli</taxon>
        <taxon>Bacillales</taxon>
        <taxon>Caryophanaceae</taxon>
        <taxon>Solibacillus</taxon>
    </lineage>
</organism>
<evidence type="ECO:0000256" key="3">
    <source>
        <dbReference type="ARBA" id="ARBA00022808"/>
    </source>
</evidence>
<name>A0ABS9U7Z4_9BACL</name>
<dbReference type="Proteomes" id="UP001316087">
    <property type="component" value="Unassembled WGS sequence"/>
</dbReference>
<dbReference type="EMBL" id="JAKZFC010000001">
    <property type="protein sequence ID" value="MCH7320265.1"/>
    <property type="molecule type" value="Genomic_DNA"/>
</dbReference>
<dbReference type="PANTHER" id="PTHR11358:SF35">
    <property type="entry name" value="FORMIMIDOYLGLUTAMASE"/>
    <property type="match status" value="1"/>
</dbReference>
<keyword evidence="4" id="KW-0464">Manganese</keyword>
<dbReference type="CDD" id="cd09990">
    <property type="entry name" value="Agmatinase-like"/>
    <property type="match status" value="1"/>
</dbReference>
<accession>A0ABS9U7Z4</accession>
<evidence type="ECO:0000313" key="6">
    <source>
        <dbReference type="EMBL" id="MCH7320265.1"/>
    </source>
</evidence>
<dbReference type="PRINTS" id="PR00116">
    <property type="entry name" value="ARGINASE"/>
</dbReference>
<dbReference type="InterPro" id="IPR006035">
    <property type="entry name" value="Ureohydrolase"/>
</dbReference>
<dbReference type="SUPFAM" id="SSF52768">
    <property type="entry name" value="Arginase/deacetylase"/>
    <property type="match status" value="1"/>
</dbReference>
<evidence type="ECO:0000256" key="1">
    <source>
        <dbReference type="ARBA" id="ARBA00022723"/>
    </source>
</evidence>